<dbReference type="Gene3D" id="3.80.10.10">
    <property type="entry name" value="Ribonuclease Inhibitor"/>
    <property type="match status" value="1"/>
</dbReference>
<proteinExistence type="predicted"/>
<reference evidence="3" key="1">
    <citation type="submission" date="2016-04" db="EMBL/GenBank/DDBJ databases">
        <title>Comparative genomics of biotechnologically important yeasts.</title>
        <authorList>
            <consortium name="DOE Joint Genome Institute"/>
            <person name="Riley R."/>
            <person name="Haridas S."/>
            <person name="Wolfe K.H."/>
            <person name="Lopes M.R."/>
            <person name="Hittinger C.T."/>
            <person name="Goker M."/>
            <person name="Salamov A."/>
            <person name="Wisecaver J."/>
            <person name="Long T.M."/>
            <person name="Aerts A.L."/>
            <person name="Barry K."/>
            <person name="Choi C."/>
            <person name="Clum A."/>
            <person name="Coughlan A.Y."/>
            <person name="Deshpande S."/>
            <person name="Douglass A.P."/>
            <person name="Hanson S.J."/>
            <person name="Klenk H.-P."/>
            <person name="Labutti K."/>
            <person name="Lapidus A."/>
            <person name="Lindquist E."/>
            <person name="Lipzen A."/>
            <person name="Meier-Kolthoff J.P."/>
            <person name="Ohm R.A."/>
            <person name="Otillar R.P."/>
            <person name="Pangilinan J."/>
            <person name="Peng Y."/>
            <person name="Rokas A."/>
            <person name="Rosa C.A."/>
            <person name="Scheuner C."/>
            <person name="Sibirny A.A."/>
            <person name="Slot J.C."/>
            <person name="Stielow J.B."/>
            <person name="Sun H."/>
            <person name="Kurtzman C.P."/>
            <person name="Blackwell M."/>
            <person name="Grigoriev I.V."/>
            <person name="Jeffries T.W."/>
        </authorList>
    </citation>
    <scope>NUCLEOTIDE SEQUENCE [LARGE SCALE GENOMIC DNA]</scope>
    <source>
        <strain evidence="3">NRRL YB-2248</strain>
    </source>
</reference>
<evidence type="ECO:0008006" key="4">
    <source>
        <dbReference type="Google" id="ProtNLM"/>
    </source>
</evidence>
<accession>A0A1E4T2U7</accession>
<organism evidence="2 3">
    <name type="scientific">[Candida] arabinofermentans NRRL YB-2248</name>
    <dbReference type="NCBI Taxonomy" id="983967"/>
    <lineage>
        <taxon>Eukaryota</taxon>
        <taxon>Fungi</taxon>
        <taxon>Dikarya</taxon>
        <taxon>Ascomycota</taxon>
        <taxon>Saccharomycotina</taxon>
        <taxon>Pichiomycetes</taxon>
        <taxon>Pichiales</taxon>
        <taxon>Pichiaceae</taxon>
        <taxon>Ogataea</taxon>
        <taxon>Ogataea/Candida clade</taxon>
    </lineage>
</organism>
<evidence type="ECO:0000313" key="2">
    <source>
        <dbReference type="EMBL" id="ODV86042.1"/>
    </source>
</evidence>
<name>A0A1E4T2U7_9ASCO</name>
<evidence type="ECO:0000256" key="1">
    <source>
        <dbReference type="SAM" id="MobiDB-lite"/>
    </source>
</evidence>
<dbReference type="Proteomes" id="UP000094801">
    <property type="component" value="Unassembled WGS sequence"/>
</dbReference>
<dbReference type="AlphaFoldDB" id="A0A1E4T2U7"/>
<protein>
    <recommendedName>
        <fullName evidence="4">F-box domain-containing protein</fullName>
    </recommendedName>
</protein>
<sequence>MPKTKSIGNIIKYKRYLEEEKSRQTQLQLSRIPLILKLPLDLQVNILSRLPKRTVILFVVYPELIGAVSNVLGTGITILPRSKWTDIIPHVQNEYKGIPHLIFLQRCNPLRKFNYEEIYGFSNDGHQLSSVNRYYLKDDEFEIGTFEFELLNRYFGLGSLKLESIHIYSKCEFSEVELLIKSAKRVSVDWGFLSDRKAITMNVHLRSKIKTIKGKRVVNLSKTFLNKLRVNEMELSVYPTNASKTRSLVTRIVETCKSLKKVHTTVERQTVFEALSHLRETPKYREDLKLTWDLNIRRIDSNTIDDLSEFLNTNRTVSSNIVSFDGTFVSDAFLRHVQLSRINVTLIFEHCINLKSLTLTAMVTDCVPFLFFDCNVLKSLNSLKLIKFQVAKGTLLLEKCKSLQSLEFQKCDFIGGRLHDPFADPTPATEQTERIFNIPSKIQHLTLYKCHVDFDAFSVFPTSLKSLSILQCSHDLHSIPLNEDNHLFEINTAKYEDLKKELSSGLFGSDVVYQYLTMDEQQLFSKRWHKLDELPQIVSDDDDLPTESQLASRKRKRRHGVQSTGISSLEEQDDDDSLKDSLNRLEVSSGLPSCYNILDYALDRQIPRDPYFVPPNDRPFLRGCDALLTDDCEVIESTTTLKEAFEMINYNEELEELRLMRFGIYLEGDTSPLVPKNLFTTAYPYLTDLKITVKSYLELPDLSKLPNLESLTLAMHCMYTTETDNPDMVLDLSQSGLEKSSILSIDLTIIYPLNIAKVIFPESLNILKLALIYEPEVLYAGFLIKSNFSHLKKRVNRDLKLYYKRLTLFTVDDWIDRRSKDADELYLERKLYR</sequence>
<evidence type="ECO:0000313" key="3">
    <source>
        <dbReference type="Proteomes" id="UP000094801"/>
    </source>
</evidence>
<gene>
    <name evidence="2" type="ORF">CANARDRAFT_149856</name>
</gene>
<dbReference type="SUPFAM" id="SSF52058">
    <property type="entry name" value="L domain-like"/>
    <property type="match status" value="1"/>
</dbReference>
<feature type="region of interest" description="Disordered" evidence="1">
    <location>
        <begin position="540"/>
        <end position="577"/>
    </location>
</feature>
<dbReference type="EMBL" id="KV453851">
    <property type="protein sequence ID" value="ODV86042.1"/>
    <property type="molecule type" value="Genomic_DNA"/>
</dbReference>
<keyword evidence="3" id="KW-1185">Reference proteome</keyword>
<dbReference type="InterPro" id="IPR032675">
    <property type="entry name" value="LRR_dom_sf"/>
</dbReference>